<dbReference type="EMBL" id="CP009528">
    <property type="protein sequence ID" value="AKB56363.1"/>
    <property type="molecule type" value="Genomic_DNA"/>
</dbReference>
<dbReference type="KEGG" id="mby:MSBRM_3365"/>
<name>A0A0E3QZK2_METBA</name>
<protein>
    <submittedName>
        <fullName evidence="1">Uncharacterized protein</fullName>
    </submittedName>
</protein>
<keyword evidence="2" id="KW-1185">Reference proteome</keyword>
<accession>A0A0E3QZK2</accession>
<gene>
    <name evidence="1" type="ORF">MSBRM_3365</name>
</gene>
<evidence type="ECO:0000313" key="2">
    <source>
        <dbReference type="Proteomes" id="UP000033033"/>
    </source>
</evidence>
<dbReference type="PATRIC" id="fig|1434108.4.peg.4241"/>
<sequence>MDTTLFNQMHLYFNQVWKLMEKLIDTVEFHRGVLAVLWQYIYARGFLEFYKKFFSAALKRLPGTSGTEVYRWWKNNIEVKAG</sequence>
<dbReference type="STRING" id="1434108.MSBRM_3365"/>
<evidence type="ECO:0000313" key="1">
    <source>
        <dbReference type="EMBL" id="AKB56363.1"/>
    </source>
</evidence>
<dbReference type="HOGENOM" id="CLU_2550220_0_0_2"/>
<organism evidence="1 2">
    <name type="scientific">Methanosarcina barkeri MS</name>
    <dbReference type="NCBI Taxonomy" id="1434108"/>
    <lineage>
        <taxon>Archaea</taxon>
        <taxon>Methanobacteriati</taxon>
        <taxon>Methanobacteriota</taxon>
        <taxon>Stenosarchaea group</taxon>
        <taxon>Methanomicrobia</taxon>
        <taxon>Methanosarcinales</taxon>
        <taxon>Methanosarcinaceae</taxon>
        <taxon>Methanosarcina</taxon>
    </lineage>
</organism>
<reference evidence="1 2" key="1">
    <citation type="submission" date="2014-07" db="EMBL/GenBank/DDBJ databases">
        <title>Methanogenic archaea and the global carbon cycle.</title>
        <authorList>
            <person name="Henriksen J.R."/>
            <person name="Luke J."/>
            <person name="Reinhart S."/>
            <person name="Benedict M.N."/>
            <person name="Youngblut N.D."/>
            <person name="Metcalf M.E."/>
            <person name="Whitaker R.J."/>
            <person name="Metcalf W.W."/>
        </authorList>
    </citation>
    <scope>NUCLEOTIDE SEQUENCE [LARGE SCALE GENOMIC DNA]</scope>
    <source>
        <strain evidence="1 2">MS</strain>
    </source>
</reference>
<dbReference type="Proteomes" id="UP000033033">
    <property type="component" value="Chromosome"/>
</dbReference>
<dbReference type="AlphaFoldDB" id="A0A0E3QZK2"/>
<proteinExistence type="predicted"/>